<dbReference type="InterPro" id="IPR035940">
    <property type="entry name" value="CAP_sf"/>
</dbReference>
<dbReference type="PRINTS" id="PR00837">
    <property type="entry name" value="V5TPXLIKE"/>
</dbReference>
<organism evidence="3 4">
    <name type="scientific">Nezara viridula</name>
    <name type="common">Southern green stink bug</name>
    <name type="synonym">Cimex viridulus</name>
    <dbReference type="NCBI Taxonomy" id="85310"/>
    <lineage>
        <taxon>Eukaryota</taxon>
        <taxon>Metazoa</taxon>
        <taxon>Ecdysozoa</taxon>
        <taxon>Arthropoda</taxon>
        <taxon>Hexapoda</taxon>
        <taxon>Insecta</taxon>
        <taxon>Pterygota</taxon>
        <taxon>Neoptera</taxon>
        <taxon>Paraneoptera</taxon>
        <taxon>Hemiptera</taxon>
        <taxon>Heteroptera</taxon>
        <taxon>Panheteroptera</taxon>
        <taxon>Pentatomomorpha</taxon>
        <taxon>Pentatomoidea</taxon>
        <taxon>Pentatomidae</taxon>
        <taxon>Pentatominae</taxon>
        <taxon>Nezara</taxon>
    </lineage>
</organism>
<evidence type="ECO:0000256" key="1">
    <source>
        <dbReference type="SAM" id="SignalP"/>
    </source>
</evidence>
<dbReference type="OrthoDB" id="6623185at2759"/>
<evidence type="ECO:0000313" key="4">
    <source>
        <dbReference type="Proteomes" id="UP001152798"/>
    </source>
</evidence>
<dbReference type="InterPro" id="IPR002413">
    <property type="entry name" value="V5_allergen-like"/>
</dbReference>
<dbReference type="PRINTS" id="PR00838">
    <property type="entry name" value="V5ALLERGEN"/>
</dbReference>
<dbReference type="SUPFAM" id="SSF55797">
    <property type="entry name" value="PR-1-like"/>
    <property type="match status" value="1"/>
</dbReference>
<keyword evidence="1" id="KW-0732">Signal</keyword>
<feature type="signal peptide" evidence="1">
    <location>
        <begin position="1"/>
        <end position="20"/>
    </location>
</feature>
<dbReference type="EMBL" id="OV725083">
    <property type="protein sequence ID" value="CAH1407366.1"/>
    <property type="molecule type" value="Genomic_DNA"/>
</dbReference>
<feature type="domain" description="SCP" evidence="2">
    <location>
        <begin position="34"/>
        <end position="184"/>
    </location>
</feature>
<protein>
    <recommendedName>
        <fullName evidence="2">SCP domain-containing protein</fullName>
    </recommendedName>
</protein>
<dbReference type="Gene3D" id="3.40.33.10">
    <property type="entry name" value="CAP"/>
    <property type="match status" value="1"/>
</dbReference>
<dbReference type="Pfam" id="PF00188">
    <property type="entry name" value="CAP"/>
    <property type="match status" value="1"/>
</dbReference>
<proteinExistence type="predicted"/>
<dbReference type="AlphaFoldDB" id="A0A9P0MXH2"/>
<sequence>MIYLIFQLLLLIRIFRPSEQSCRLNEKKSKLTCADINLILDYHNECRDQVAGGKTKLEQARDMWVLKWDSELAEVAQDHANKCILEHNARRPMDTGENIAWMASSENSMAWLKSLTHMWYKEIQDYNQHGSSNIDKAGHFTQMIWADTKYVGCGLAFYDNVNDHHTPYQTLLVCNYRPPGNHRGELPYEKFNGLARCERGVQSTVFTSLCAHDQQHADGKYIVRCSGFKLQPTAILLFILLLCGYHHNNF</sequence>
<evidence type="ECO:0000313" key="3">
    <source>
        <dbReference type="EMBL" id="CAH1407366.1"/>
    </source>
</evidence>
<accession>A0A9P0MXH2</accession>
<dbReference type="CDD" id="cd05380">
    <property type="entry name" value="CAP_euk"/>
    <property type="match status" value="1"/>
</dbReference>
<dbReference type="PROSITE" id="PS01009">
    <property type="entry name" value="CRISP_1"/>
    <property type="match status" value="1"/>
</dbReference>
<keyword evidence="4" id="KW-1185">Reference proteome</keyword>
<dbReference type="PANTHER" id="PTHR10334">
    <property type="entry name" value="CYSTEINE-RICH SECRETORY PROTEIN-RELATED"/>
    <property type="match status" value="1"/>
</dbReference>
<dbReference type="InterPro" id="IPR001283">
    <property type="entry name" value="CRISP-related"/>
</dbReference>
<name>A0A9P0MXH2_NEZVI</name>
<evidence type="ECO:0000259" key="2">
    <source>
        <dbReference type="SMART" id="SM00198"/>
    </source>
</evidence>
<dbReference type="InterPro" id="IPR018244">
    <property type="entry name" value="Allrgn_V5/Tpx1_CS"/>
</dbReference>
<feature type="chain" id="PRO_5040285038" description="SCP domain-containing protein" evidence="1">
    <location>
        <begin position="21"/>
        <end position="250"/>
    </location>
</feature>
<dbReference type="SMART" id="SM00198">
    <property type="entry name" value="SCP"/>
    <property type="match status" value="1"/>
</dbReference>
<reference evidence="3" key="1">
    <citation type="submission" date="2022-01" db="EMBL/GenBank/DDBJ databases">
        <authorList>
            <person name="King R."/>
        </authorList>
    </citation>
    <scope>NUCLEOTIDE SEQUENCE</scope>
</reference>
<dbReference type="Proteomes" id="UP001152798">
    <property type="component" value="Chromosome 7"/>
</dbReference>
<dbReference type="InterPro" id="IPR014044">
    <property type="entry name" value="CAP_dom"/>
</dbReference>
<dbReference type="GO" id="GO:0005576">
    <property type="term" value="C:extracellular region"/>
    <property type="evidence" value="ECO:0007669"/>
    <property type="project" value="UniProtKB-SubCell"/>
</dbReference>
<gene>
    <name evidence="3" type="ORF">NEZAVI_LOCUS15090</name>
</gene>